<feature type="transmembrane region" description="Helical" evidence="8">
    <location>
        <begin position="151"/>
        <end position="170"/>
    </location>
</feature>
<proteinExistence type="inferred from homology"/>
<dbReference type="GO" id="GO:0005789">
    <property type="term" value="C:endoplasmic reticulum membrane"/>
    <property type="evidence" value="ECO:0007669"/>
    <property type="project" value="UniProtKB-SubCell"/>
</dbReference>
<accession>A0A9P4MLX6</accession>
<evidence type="ECO:0000256" key="4">
    <source>
        <dbReference type="ARBA" id="ARBA00011182"/>
    </source>
</evidence>
<feature type="transmembrane region" description="Helical" evidence="8">
    <location>
        <begin position="337"/>
        <end position="358"/>
    </location>
</feature>
<dbReference type="Proteomes" id="UP000799439">
    <property type="component" value="Unassembled WGS sequence"/>
</dbReference>
<keyword evidence="5 8" id="KW-0812">Transmembrane</keyword>
<protein>
    <submittedName>
        <fullName evidence="10">TPT-domain-containing protein</fullName>
    </submittedName>
</protein>
<evidence type="ECO:0000256" key="5">
    <source>
        <dbReference type="ARBA" id="ARBA00022692"/>
    </source>
</evidence>
<evidence type="ECO:0000313" key="10">
    <source>
        <dbReference type="EMBL" id="KAF2152156.1"/>
    </source>
</evidence>
<feature type="transmembrane region" description="Helical" evidence="8">
    <location>
        <begin position="186"/>
        <end position="209"/>
    </location>
</feature>
<feature type="transmembrane region" description="Helical" evidence="8">
    <location>
        <begin position="392"/>
        <end position="411"/>
    </location>
</feature>
<comment type="subunit">
    <text evidence="4">Homooligomer.</text>
</comment>
<dbReference type="InterPro" id="IPR050186">
    <property type="entry name" value="TPT_transporter"/>
</dbReference>
<feature type="transmembrane region" description="Helical" evidence="8">
    <location>
        <begin position="124"/>
        <end position="145"/>
    </location>
</feature>
<evidence type="ECO:0000313" key="11">
    <source>
        <dbReference type="Proteomes" id="UP000799439"/>
    </source>
</evidence>
<evidence type="ECO:0000259" key="9">
    <source>
        <dbReference type="Pfam" id="PF03151"/>
    </source>
</evidence>
<comment type="caution">
    <text evidence="10">The sequence shown here is derived from an EMBL/GenBank/DDBJ whole genome shotgun (WGS) entry which is preliminary data.</text>
</comment>
<comment type="function">
    <text evidence="1">Involved in the import of GDP-mannose from the cytoplasm into the Golgi lumen.</text>
</comment>
<dbReference type="OrthoDB" id="10261634at2759"/>
<dbReference type="AlphaFoldDB" id="A0A9P4MLX6"/>
<evidence type="ECO:0000256" key="6">
    <source>
        <dbReference type="ARBA" id="ARBA00022989"/>
    </source>
</evidence>
<comment type="subcellular location">
    <subcellularLocation>
        <location evidence="2">Endoplasmic reticulum membrane</location>
        <topology evidence="2">Multi-pass membrane protein</topology>
    </subcellularLocation>
</comment>
<comment type="similarity">
    <text evidence="3">Belongs to the TPT transporter family. SLC35D subfamily.</text>
</comment>
<feature type="transmembrane region" description="Helical" evidence="8">
    <location>
        <begin position="215"/>
        <end position="232"/>
    </location>
</feature>
<dbReference type="EMBL" id="ML996087">
    <property type="protein sequence ID" value="KAF2152156.1"/>
    <property type="molecule type" value="Genomic_DNA"/>
</dbReference>
<reference evidence="10" key="1">
    <citation type="journal article" date="2020" name="Stud. Mycol.">
        <title>101 Dothideomycetes genomes: a test case for predicting lifestyles and emergence of pathogens.</title>
        <authorList>
            <person name="Haridas S."/>
            <person name="Albert R."/>
            <person name="Binder M."/>
            <person name="Bloem J."/>
            <person name="Labutti K."/>
            <person name="Salamov A."/>
            <person name="Andreopoulos B."/>
            <person name="Baker S."/>
            <person name="Barry K."/>
            <person name="Bills G."/>
            <person name="Bluhm B."/>
            <person name="Cannon C."/>
            <person name="Castanera R."/>
            <person name="Culley D."/>
            <person name="Daum C."/>
            <person name="Ezra D."/>
            <person name="Gonzalez J."/>
            <person name="Henrissat B."/>
            <person name="Kuo A."/>
            <person name="Liang C."/>
            <person name="Lipzen A."/>
            <person name="Lutzoni F."/>
            <person name="Magnuson J."/>
            <person name="Mondo S."/>
            <person name="Nolan M."/>
            <person name="Ohm R."/>
            <person name="Pangilinan J."/>
            <person name="Park H.-J."/>
            <person name="Ramirez L."/>
            <person name="Alfaro M."/>
            <person name="Sun H."/>
            <person name="Tritt A."/>
            <person name="Yoshinaga Y."/>
            <person name="Zwiers L.-H."/>
            <person name="Turgeon B."/>
            <person name="Goodwin S."/>
            <person name="Spatafora J."/>
            <person name="Crous P."/>
            <person name="Grigoriev I."/>
        </authorList>
    </citation>
    <scope>NUCLEOTIDE SEQUENCE</scope>
    <source>
        <strain evidence="10">CBS 260.36</strain>
    </source>
</reference>
<organism evidence="10 11">
    <name type="scientific">Myriangium duriaei CBS 260.36</name>
    <dbReference type="NCBI Taxonomy" id="1168546"/>
    <lineage>
        <taxon>Eukaryota</taxon>
        <taxon>Fungi</taxon>
        <taxon>Dikarya</taxon>
        <taxon>Ascomycota</taxon>
        <taxon>Pezizomycotina</taxon>
        <taxon>Dothideomycetes</taxon>
        <taxon>Dothideomycetidae</taxon>
        <taxon>Myriangiales</taxon>
        <taxon>Myriangiaceae</taxon>
        <taxon>Myriangium</taxon>
    </lineage>
</organism>
<dbReference type="Pfam" id="PF03151">
    <property type="entry name" value="TPT"/>
    <property type="match status" value="1"/>
</dbReference>
<name>A0A9P4MLX6_9PEZI</name>
<evidence type="ECO:0000256" key="1">
    <source>
        <dbReference type="ARBA" id="ARBA00003420"/>
    </source>
</evidence>
<gene>
    <name evidence="10" type="ORF">K461DRAFT_279682</name>
</gene>
<evidence type="ECO:0000256" key="2">
    <source>
        <dbReference type="ARBA" id="ARBA00004477"/>
    </source>
</evidence>
<evidence type="ECO:0000256" key="7">
    <source>
        <dbReference type="ARBA" id="ARBA00023136"/>
    </source>
</evidence>
<feature type="transmembrane region" description="Helical" evidence="8">
    <location>
        <begin position="262"/>
        <end position="278"/>
    </location>
</feature>
<sequence>MSNVTQANPASITQYLNPRVHSTSLHSLSDYLLLCEVGLRPHHLHNRIAVMEPAEEKIALDTHSLELLEDGKFEKSRDSSSTERSSLESLLAIEDKRLLLDAETVQQADKNIGYEHVVSTHIKLVLLALYLILNLALTLSTKAIFQHLKAPWLLTALHSTFAAVGCNVVMKWRGQTFTQLSRRDNLIIVAFSTLFTVNIAVSNVSLSMVSVPFHQTVRAAGPVVTVLLYRVIFGRKYSFWTQLSLIPLVLGVVMLTYGNYSFTTAGFVLTFLGVLLASTKTITTNKILTGSRALSPIEVLARMSPLAAVQSLVLGLVDGEQHTILSKASEGGFTCDIIVLVAVNGILALLLNISSLYVNKFAGALAQTVSGNVKQCLTILLAIVLFDSHIGLLEGLGMTTTLIAAALFSFVELRARA</sequence>
<keyword evidence="11" id="KW-1185">Reference proteome</keyword>
<feature type="transmembrane region" description="Helical" evidence="8">
    <location>
        <begin position="239"/>
        <end position="256"/>
    </location>
</feature>
<dbReference type="PANTHER" id="PTHR11132">
    <property type="entry name" value="SOLUTE CARRIER FAMILY 35"/>
    <property type="match status" value="1"/>
</dbReference>
<keyword evidence="7 8" id="KW-0472">Membrane</keyword>
<keyword evidence="6 8" id="KW-1133">Transmembrane helix</keyword>
<evidence type="ECO:0000256" key="8">
    <source>
        <dbReference type="SAM" id="Phobius"/>
    </source>
</evidence>
<dbReference type="InterPro" id="IPR004853">
    <property type="entry name" value="Sugar_P_trans_dom"/>
</dbReference>
<feature type="domain" description="Sugar phosphate transporter" evidence="9">
    <location>
        <begin position="125"/>
        <end position="409"/>
    </location>
</feature>
<evidence type="ECO:0000256" key="3">
    <source>
        <dbReference type="ARBA" id="ARBA00010425"/>
    </source>
</evidence>